<sequence>MQNLWSFLMQALTVSIAAAVLLIAKRLFLDKLSPRWQYGVWAILAVRLLLPAGLFGRTLIPGLTVLLETMKTGLESHLSSALTSPYGVTEVLAPIPLVQLTAPGSVTDVLFYLYAAGLVVTLLWFFLSYLALRRRVATGSSPASDTLEQINRVAAQYGLKVPKRVIVLPGVESAFVCGPLSPVLVLPERAVDDKVILHELLHLKYGDLWAGVGMCALRCLHWCNPLLWYCWDRAQNDSEALCDQRVLERLEGEERRAYGVILLSMADDKYARAPGTTSMANGGQNIKARIASIARFKRYPKGVGLGSGCVAAVLAIACLAGTVGAVDLPDQHASDPLSLARARLNRATTVAGALDSYVKALLTDSPAYLVMAAPEEDLGPLLSAAQAGEGLNTSYPLEPLGLSEESGAQADWVVYNLLEGSDGNYTGLLVLDAYRTWFAGIYEDGQSIAVSQPVQVFRQGDFWAVEPLDDWTAVDPACTLATHTNSVLPALTYTTHVEDFTIQVDYQYLLSVDNEVYSDSVFGSSYQLDTVPRPDSLFTDYYHSVGGRAWKGGEEVSLTVWYEPLAQGETFPTEFGPRSLHTPEEYGLGGGGGSDHRGCDQQQSPAAIAVKFRYQGQDYTGLALPEEAAYD</sequence>
<dbReference type="PANTHER" id="PTHR34978">
    <property type="entry name" value="POSSIBLE SENSOR-TRANSDUCER PROTEIN BLAR"/>
    <property type="match status" value="1"/>
</dbReference>
<evidence type="ECO:0000256" key="2">
    <source>
        <dbReference type="SAM" id="Phobius"/>
    </source>
</evidence>
<keyword evidence="2" id="KW-1133">Transmembrane helix</keyword>
<evidence type="ECO:0000256" key="1">
    <source>
        <dbReference type="SAM" id="MobiDB-lite"/>
    </source>
</evidence>
<feature type="transmembrane region" description="Helical" evidence="2">
    <location>
        <begin position="303"/>
        <end position="326"/>
    </location>
</feature>
<gene>
    <name evidence="4" type="ORF">WMO45_10205</name>
</gene>
<feature type="domain" description="Peptidase M56" evidence="3">
    <location>
        <begin position="8"/>
        <end position="293"/>
    </location>
</feature>
<evidence type="ECO:0000259" key="3">
    <source>
        <dbReference type="Pfam" id="PF05569"/>
    </source>
</evidence>
<dbReference type="InterPro" id="IPR008756">
    <property type="entry name" value="Peptidase_M56"/>
</dbReference>
<feature type="region of interest" description="Disordered" evidence="1">
    <location>
        <begin position="573"/>
        <end position="602"/>
    </location>
</feature>
<dbReference type="PANTHER" id="PTHR34978:SF3">
    <property type="entry name" value="SLR0241 PROTEIN"/>
    <property type="match status" value="1"/>
</dbReference>
<dbReference type="EMBL" id="JBBMFT010000006">
    <property type="protein sequence ID" value="MEQ2456896.1"/>
    <property type="molecule type" value="Genomic_DNA"/>
</dbReference>
<comment type="caution">
    <text evidence="4">The sequence shown here is derived from an EMBL/GenBank/DDBJ whole genome shotgun (WGS) entry which is preliminary data.</text>
</comment>
<dbReference type="Proteomes" id="UP001440599">
    <property type="component" value="Unassembled WGS sequence"/>
</dbReference>
<dbReference type="InterPro" id="IPR052173">
    <property type="entry name" value="Beta-lactam_resp_regulator"/>
</dbReference>
<feature type="transmembrane region" description="Helical" evidence="2">
    <location>
        <begin position="36"/>
        <end position="60"/>
    </location>
</feature>
<dbReference type="Pfam" id="PF05569">
    <property type="entry name" value="Peptidase_M56"/>
    <property type="match status" value="1"/>
</dbReference>
<keyword evidence="2" id="KW-0812">Transmembrane</keyword>
<accession>A0ABV1EQM1</accession>
<dbReference type="RefSeq" id="WP_349140626.1">
    <property type="nucleotide sequence ID" value="NZ_JBBMFT010000006.1"/>
</dbReference>
<protein>
    <submittedName>
        <fullName evidence="4">M56 family metallopeptidase</fullName>
    </submittedName>
</protein>
<reference evidence="4 5" key="1">
    <citation type="submission" date="2024-03" db="EMBL/GenBank/DDBJ databases">
        <title>Human intestinal bacterial collection.</title>
        <authorList>
            <person name="Pauvert C."/>
            <person name="Hitch T.C.A."/>
            <person name="Clavel T."/>
        </authorList>
    </citation>
    <scope>NUCLEOTIDE SEQUENCE [LARGE SCALE GENOMIC DNA]</scope>
    <source>
        <strain evidence="4 5">CLA-AP-H34</strain>
    </source>
</reference>
<feature type="transmembrane region" description="Helical" evidence="2">
    <location>
        <begin position="6"/>
        <end position="24"/>
    </location>
</feature>
<proteinExistence type="predicted"/>
<evidence type="ECO:0000313" key="5">
    <source>
        <dbReference type="Proteomes" id="UP001440599"/>
    </source>
</evidence>
<evidence type="ECO:0000313" key="4">
    <source>
        <dbReference type="EMBL" id="MEQ2456896.1"/>
    </source>
</evidence>
<dbReference type="CDD" id="cd07341">
    <property type="entry name" value="M56_BlaR1_MecR1_like"/>
    <property type="match status" value="1"/>
</dbReference>
<name>A0ABV1EQM1_9FIRM</name>
<keyword evidence="5" id="KW-1185">Reference proteome</keyword>
<keyword evidence="2" id="KW-0472">Membrane</keyword>
<feature type="transmembrane region" description="Helical" evidence="2">
    <location>
        <begin position="111"/>
        <end position="132"/>
    </location>
</feature>
<organism evidence="4 5">
    <name type="scientific">Flavonifractor hominis</name>
    <dbReference type="NCBI Taxonomy" id="3133178"/>
    <lineage>
        <taxon>Bacteria</taxon>
        <taxon>Bacillati</taxon>
        <taxon>Bacillota</taxon>
        <taxon>Clostridia</taxon>
        <taxon>Eubacteriales</taxon>
        <taxon>Oscillospiraceae</taxon>
        <taxon>Flavonifractor</taxon>
    </lineage>
</organism>